<dbReference type="InterPro" id="IPR052340">
    <property type="entry name" value="RNase_Y/CdgJ"/>
</dbReference>
<name>A0A645A1E4_9ZZZZ</name>
<reference evidence="3" key="1">
    <citation type="submission" date="2019-08" db="EMBL/GenBank/DDBJ databases">
        <authorList>
            <person name="Kucharzyk K."/>
            <person name="Murdoch R.W."/>
            <person name="Higgins S."/>
            <person name="Loffler F."/>
        </authorList>
    </citation>
    <scope>NUCLEOTIDE SEQUENCE</scope>
</reference>
<organism evidence="3">
    <name type="scientific">bioreactor metagenome</name>
    <dbReference type="NCBI Taxonomy" id="1076179"/>
    <lineage>
        <taxon>unclassified sequences</taxon>
        <taxon>metagenomes</taxon>
        <taxon>ecological metagenomes</taxon>
    </lineage>
</organism>
<dbReference type="AlphaFoldDB" id="A0A645A1E4"/>
<proteinExistence type="predicted"/>
<dbReference type="Pfam" id="PF08668">
    <property type="entry name" value="HDOD"/>
    <property type="match status" value="1"/>
</dbReference>
<dbReference type="SUPFAM" id="SSF109604">
    <property type="entry name" value="HD-domain/PDEase-like"/>
    <property type="match status" value="1"/>
</dbReference>
<dbReference type="Pfam" id="PF00563">
    <property type="entry name" value="EAL"/>
    <property type="match status" value="1"/>
</dbReference>
<dbReference type="InterPro" id="IPR014408">
    <property type="entry name" value="dGMP_Pdiesterase_EAL/HD-GYP"/>
</dbReference>
<feature type="domain" description="HDOD" evidence="2">
    <location>
        <begin position="196"/>
        <end position="384"/>
    </location>
</feature>
<sequence length="409" mass="47379">MNKYVVLQPIKDKKNNIFAYEMMYEVEKMDIYNYAEDFQAADAISDFFMQNNHIISDDTLTFITFTPNLLFKNVPRIFESGDLVIQIDESVIIHPLYNNLISKYRKEGYKIALNNFRFTPQYFAIIDSIDYIKIDFKRENQASIENLICMAKGLSKKCIATGVETKNEYEYAMATEVNYLQGAYIAQKTKMQTTTSEFKQDNFFKLIVEVTKDDADFDKVEEIMSLDARLTYSILKIVNSPYFALRHRVTTIHQALMLLGLVQLKRWVYLLSFKEDNDFQSDEILKTSFMRASFCSELIKFAKDMPINKNEAYLMGMFSTLDLLIGAPLSKLLGAIYVADEIKDALLNFEGSCGALYKLVLSYEKADWNTMKNCAEELEVPTSIIAQIYYDCIKEVNTTWDSMFSYTDD</sequence>
<dbReference type="InterPro" id="IPR001633">
    <property type="entry name" value="EAL_dom"/>
</dbReference>
<dbReference type="EMBL" id="VSSQ01010564">
    <property type="protein sequence ID" value="MPM44663.1"/>
    <property type="molecule type" value="Genomic_DNA"/>
</dbReference>
<dbReference type="InterPro" id="IPR013976">
    <property type="entry name" value="HDOD"/>
</dbReference>
<protein>
    <submittedName>
        <fullName evidence="3">Cyclic di-GMP phosphodiesterase CdgJ</fullName>
        <ecNumber evidence="3">3.1.4.52</ecNumber>
    </submittedName>
</protein>
<dbReference type="Gene3D" id="3.20.20.450">
    <property type="entry name" value="EAL domain"/>
    <property type="match status" value="1"/>
</dbReference>
<feature type="domain" description="EAL" evidence="1">
    <location>
        <begin position="1"/>
        <end position="202"/>
    </location>
</feature>
<evidence type="ECO:0000313" key="3">
    <source>
        <dbReference type="EMBL" id="MPM44663.1"/>
    </source>
</evidence>
<dbReference type="SUPFAM" id="SSF141868">
    <property type="entry name" value="EAL domain-like"/>
    <property type="match status" value="1"/>
</dbReference>
<dbReference type="PROSITE" id="PS51833">
    <property type="entry name" value="HDOD"/>
    <property type="match status" value="1"/>
</dbReference>
<accession>A0A645A1E4</accession>
<dbReference type="Gene3D" id="1.10.3210.10">
    <property type="entry name" value="Hypothetical protein af1432"/>
    <property type="match status" value="1"/>
</dbReference>
<evidence type="ECO:0000259" key="1">
    <source>
        <dbReference type="PROSITE" id="PS50883"/>
    </source>
</evidence>
<keyword evidence="3" id="KW-0378">Hydrolase</keyword>
<dbReference type="InterPro" id="IPR035919">
    <property type="entry name" value="EAL_sf"/>
</dbReference>
<evidence type="ECO:0000259" key="2">
    <source>
        <dbReference type="PROSITE" id="PS51833"/>
    </source>
</evidence>
<dbReference type="EC" id="3.1.4.52" evidence="3"/>
<dbReference type="PANTHER" id="PTHR33525">
    <property type="match status" value="1"/>
</dbReference>
<dbReference type="PANTHER" id="PTHR33525:SF4">
    <property type="entry name" value="CYCLIC DI-GMP PHOSPHODIESTERASE CDGJ"/>
    <property type="match status" value="1"/>
</dbReference>
<dbReference type="PROSITE" id="PS50883">
    <property type="entry name" value="EAL"/>
    <property type="match status" value="1"/>
</dbReference>
<gene>
    <name evidence="3" type="primary">cdgJ_9</name>
    <name evidence="3" type="ORF">SDC9_91342</name>
</gene>
<dbReference type="GO" id="GO:0071111">
    <property type="term" value="F:cyclic-guanylate-specific phosphodiesterase activity"/>
    <property type="evidence" value="ECO:0007669"/>
    <property type="project" value="UniProtKB-EC"/>
</dbReference>
<dbReference type="PIRSF" id="PIRSF003180">
    <property type="entry name" value="DiGMPpdiest_YuxH"/>
    <property type="match status" value="1"/>
</dbReference>
<comment type="caution">
    <text evidence="3">The sequence shown here is derived from an EMBL/GenBank/DDBJ whole genome shotgun (WGS) entry which is preliminary data.</text>
</comment>